<sequence>MDINALTSGKSPAPYSEVWHQDETSLAETPNSTATSQLYNFDEEFGMATEAHLASANTGWPGNLNNWGNEQIQSTEVTSDTAISSIEDVDQFFSEEDMHASLNGVYRQDLDLNNVGKSHSQHAFQGNSLGHIQPSTSHAGNHDVHVLPDMTISQSDHIWPIFSPDIIPSQHSNDSSHSNHLSTTPPVADNASLIDILMQISEEELEAALQKVRTRDPGSLPRNMTAKLRRLAQAFKPSRVSKKPITTKDKSSSSSPSSSPSRNNTPRWWSRFLDLTPKHLTFSNDLRNMIATPAHEFLNYSTQVPVETSAKASYLSTCVMNMRALRTASTYLTILSYAHCLFFHILSFGTLSAWHRSRTTTTIPRLRNDRVASLYDTLALPISEDEFAAELREWRHIGSCLAFFAQRLGLGCIVVLSSQLGDLKGCSKGGESVCWERPWGGIRPSEGAFAHLERIGMGKGEEEQEAEDFMQDLLFLLFSGVPEFFEGEANAKGVMFERIAGSRCHCSITNFSTYKINIIPPYSNSSTLKSQIRLINLMVFNLFALPRSPAIFGVQWLSCLAGASGADGGVEFGNAEVHSRQTGRREDDNNGTIANGGEHRYINRHDGATTSVIRTVLEFK</sequence>
<feature type="region of interest" description="Disordered" evidence="1">
    <location>
        <begin position="231"/>
        <end position="264"/>
    </location>
</feature>
<keyword evidence="3" id="KW-1185">Reference proteome</keyword>
<feature type="compositionally biased region" description="Basic and acidic residues" evidence="1">
    <location>
        <begin position="577"/>
        <end position="588"/>
    </location>
</feature>
<protein>
    <submittedName>
        <fullName evidence="2">Uncharacterized protein</fullName>
    </submittedName>
</protein>
<dbReference type="EMBL" id="ML977523">
    <property type="protein sequence ID" value="KAF2123721.1"/>
    <property type="molecule type" value="Genomic_DNA"/>
</dbReference>
<accession>A0A6A5ZZH0</accession>
<gene>
    <name evidence="2" type="ORF">P153DRAFT_361846</name>
</gene>
<evidence type="ECO:0000313" key="2">
    <source>
        <dbReference type="EMBL" id="KAF2123721.1"/>
    </source>
</evidence>
<dbReference type="AlphaFoldDB" id="A0A6A5ZZH0"/>
<feature type="compositionally biased region" description="Low complexity" evidence="1">
    <location>
        <begin position="252"/>
        <end position="261"/>
    </location>
</feature>
<name>A0A6A5ZZH0_9PLEO</name>
<evidence type="ECO:0000313" key="3">
    <source>
        <dbReference type="Proteomes" id="UP000799771"/>
    </source>
</evidence>
<evidence type="ECO:0000256" key="1">
    <source>
        <dbReference type="SAM" id="MobiDB-lite"/>
    </source>
</evidence>
<proteinExistence type="predicted"/>
<dbReference type="Proteomes" id="UP000799771">
    <property type="component" value="Unassembled WGS sequence"/>
</dbReference>
<reference evidence="2" key="1">
    <citation type="journal article" date="2020" name="Stud. Mycol.">
        <title>101 Dothideomycetes genomes: a test case for predicting lifestyles and emergence of pathogens.</title>
        <authorList>
            <person name="Haridas S."/>
            <person name="Albert R."/>
            <person name="Binder M."/>
            <person name="Bloem J."/>
            <person name="Labutti K."/>
            <person name="Salamov A."/>
            <person name="Andreopoulos B."/>
            <person name="Baker S."/>
            <person name="Barry K."/>
            <person name="Bills G."/>
            <person name="Bluhm B."/>
            <person name="Cannon C."/>
            <person name="Castanera R."/>
            <person name="Culley D."/>
            <person name="Daum C."/>
            <person name="Ezra D."/>
            <person name="Gonzalez J."/>
            <person name="Henrissat B."/>
            <person name="Kuo A."/>
            <person name="Liang C."/>
            <person name="Lipzen A."/>
            <person name="Lutzoni F."/>
            <person name="Magnuson J."/>
            <person name="Mondo S."/>
            <person name="Nolan M."/>
            <person name="Ohm R."/>
            <person name="Pangilinan J."/>
            <person name="Park H.-J."/>
            <person name="Ramirez L."/>
            <person name="Alfaro M."/>
            <person name="Sun H."/>
            <person name="Tritt A."/>
            <person name="Yoshinaga Y."/>
            <person name="Zwiers L.-H."/>
            <person name="Turgeon B."/>
            <person name="Goodwin S."/>
            <person name="Spatafora J."/>
            <person name="Crous P."/>
            <person name="Grigoriev I."/>
        </authorList>
    </citation>
    <scope>NUCLEOTIDE SEQUENCE</scope>
    <source>
        <strain evidence="2">CBS 119687</strain>
    </source>
</reference>
<organism evidence="2 3">
    <name type="scientific">Dothidotthia symphoricarpi CBS 119687</name>
    <dbReference type="NCBI Taxonomy" id="1392245"/>
    <lineage>
        <taxon>Eukaryota</taxon>
        <taxon>Fungi</taxon>
        <taxon>Dikarya</taxon>
        <taxon>Ascomycota</taxon>
        <taxon>Pezizomycotina</taxon>
        <taxon>Dothideomycetes</taxon>
        <taxon>Pleosporomycetidae</taxon>
        <taxon>Pleosporales</taxon>
        <taxon>Dothidotthiaceae</taxon>
        <taxon>Dothidotthia</taxon>
    </lineage>
</organism>
<dbReference type="RefSeq" id="XP_033518115.1">
    <property type="nucleotide sequence ID" value="XM_033667028.1"/>
</dbReference>
<dbReference type="GeneID" id="54407460"/>
<feature type="region of interest" description="Disordered" evidence="1">
    <location>
        <begin position="577"/>
        <end position="597"/>
    </location>
</feature>